<protein>
    <recommendedName>
        <fullName evidence="1">SCP2 domain-containing protein</fullName>
    </recommendedName>
</protein>
<dbReference type="GO" id="GO:0006744">
    <property type="term" value="P:ubiquinone biosynthetic process"/>
    <property type="evidence" value="ECO:0007669"/>
    <property type="project" value="InterPro"/>
</dbReference>
<proteinExistence type="predicted"/>
<dbReference type="SUPFAM" id="SSF55718">
    <property type="entry name" value="SCP-like"/>
    <property type="match status" value="1"/>
</dbReference>
<name>A0A381N1L2_9ZZZZ</name>
<dbReference type="PANTHER" id="PTHR38693:SF1">
    <property type="entry name" value="UBIQUINONE BIOSYNTHESIS ACCESSORY FACTOR UBIJ"/>
    <property type="match status" value="1"/>
</dbReference>
<dbReference type="Pfam" id="PF02036">
    <property type="entry name" value="SCP2"/>
    <property type="match status" value="1"/>
</dbReference>
<dbReference type="InterPro" id="IPR003033">
    <property type="entry name" value="SCP2_sterol-bd_dom"/>
</dbReference>
<gene>
    <name evidence="2" type="ORF">METZ01_LOCUS1213</name>
</gene>
<dbReference type="EMBL" id="UINC01000065">
    <property type="protein sequence ID" value="SUZ48359.1"/>
    <property type="molecule type" value="Genomic_DNA"/>
</dbReference>
<organism evidence="2">
    <name type="scientific">marine metagenome</name>
    <dbReference type="NCBI Taxonomy" id="408172"/>
    <lineage>
        <taxon>unclassified sequences</taxon>
        <taxon>metagenomes</taxon>
        <taxon>ecological metagenomes</taxon>
    </lineage>
</organism>
<dbReference type="AlphaFoldDB" id="A0A381N1L2"/>
<feature type="domain" description="SCP2" evidence="1">
    <location>
        <begin position="17"/>
        <end position="105"/>
    </location>
</feature>
<dbReference type="InterPro" id="IPR038989">
    <property type="entry name" value="UbiJ"/>
</dbReference>
<reference evidence="2" key="1">
    <citation type="submission" date="2018-05" db="EMBL/GenBank/DDBJ databases">
        <authorList>
            <person name="Lanie J.A."/>
            <person name="Ng W.-L."/>
            <person name="Kazmierczak K.M."/>
            <person name="Andrzejewski T.M."/>
            <person name="Davidsen T.M."/>
            <person name="Wayne K.J."/>
            <person name="Tettelin H."/>
            <person name="Glass J.I."/>
            <person name="Rusch D."/>
            <person name="Podicherti R."/>
            <person name="Tsui H.-C.T."/>
            <person name="Winkler M.E."/>
        </authorList>
    </citation>
    <scope>NUCLEOTIDE SEQUENCE</scope>
</reference>
<dbReference type="Gene3D" id="3.30.1050.10">
    <property type="entry name" value="SCP2 sterol-binding domain"/>
    <property type="match status" value="1"/>
</dbReference>
<dbReference type="InterPro" id="IPR036527">
    <property type="entry name" value="SCP2_sterol-bd_dom_sf"/>
</dbReference>
<evidence type="ECO:0000259" key="1">
    <source>
        <dbReference type="Pfam" id="PF02036"/>
    </source>
</evidence>
<dbReference type="PANTHER" id="PTHR38693">
    <property type="entry name" value="UBIQUINONE BIOSYNTHESIS PROTEIN UBIJ"/>
    <property type="match status" value="1"/>
</dbReference>
<accession>A0A381N1L2</accession>
<sequence length="172" mass="18884">MIRLSLEKALNQLIDTSGINTETLEGKKINLELAELNMELAFVFTNSRVFVIKSKEVNNVDVAIKLNRDAFLSLLGGTSLDELLDNEEVIVNGNVKVAKKLSEMLAISSQDIEEAISHYTGDIVAHQIGKAVRLTKDKIASSTTSPIESIKDELSTILIAPSRSHFFSKKAL</sequence>
<evidence type="ECO:0000313" key="2">
    <source>
        <dbReference type="EMBL" id="SUZ48359.1"/>
    </source>
</evidence>